<dbReference type="InterPro" id="IPR006935">
    <property type="entry name" value="Helicase/UvrB_N"/>
</dbReference>
<dbReference type="Pfam" id="PF04851">
    <property type="entry name" value="ResIII"/>
    <property type="match status" value="1"/>
</dbReference>
<dbReference type="EMBL" id="MN739659">
    <property type="protein sequence ID" value="QHT18748.1"/>
    <property type="molecule type" value="Genomic_DNA"/>
</dbReference>
<reference evidence="4" key="1">
    <citation type="journal article" date="2020" name="Nature">
        <title>Giant virus diversity and host interactions through global metagenomics.</title>
        <authorList>
            <person name="Schulz F."/>
            <person name="Roux S."/>
            <person name="Paez-Espino D."/>
            <person name="Jungbluth S."/>
            <person name="Walsh D.A."/>
            <person name="Denef V.J."/>
            <person name="McMahon K.D."/>
            <person name="Konstantinidis K.T."/>
            <person name="Eloe-Fadrosh E.A."/>
            <person name="Kyrpides N.C."/>
            <person name="Woyke T."/>
        </authorList>
    </citation>
    <scope>NUCLEOTIDE SEQUENCE</scope>
    <source>
        <strain evidence="4">GVMAG-M-3300023174-49</strain>
    </source>
</reference>
<feature type="compositionally biased region" description="Acidic residues" evidence="2">
    <location>
        <begin position="138"/>
        <end position="153"/>
    </location>
</feature>
<accession>A0A6C0DP98</accession>
<feature type="compositionally biased region" description="Basic and acidic residues" evidence="2">
    <location>
        <begin position="1048"/>
        <end position="1068"/>
    </location>
</feature>
<feature type="coiled-coil region" evidence="1">
    <location>
        <begin position="793"/>
        <end position="827"/>
    </location>
</feature>
<dbReference type="InterPro" id="IPR027417">
    <property type="entry name" value="P-loop_NTPase"/>
</dbReference>
<evidence type="ECO:0000256" key="1">
    <source>
        <dbReference type="SAM" id="Coils"/>
    </source>
</evidence>
<feature type="compositionally biased region" description="Basic and acidic residues" evidence="2">
    <location>
        <begin position="1075"/>
        <end position="1129"/>
    </location>
</feature>
<evidence type="ECO:0000313" key="4">
    <source>
        <dbReference type="EMBL" id="QHT18748.1"/>
    </source>
</evidence>
<keyword evidence="1" id="KW-0175">Coiled coil</keyword>
<protein>
    <recommendedName>
        <fullName evidence="3">Helicase ATP-binding domain-containing protein</fullName>
    </recommendedName>
</protein>
<dbReference type="GO" id="GO:0016787">
    <property type="term" value="F:hydrolase activity"/>
    <property type="evidence" value="ECO:0007669"/>
    <property type="project" value="InterPro"/>
</dbReference>
<dbReference type="GO" id="GO:0005524">
    <property type="term" value="F:ATP binding"/>
    <property type="evidence" value="ECO:0007669"/>
    <property type="project" value="InterPro"/>
</dbReference>
<dbReference type="AlphaFoldDB" id="A0A6C0DP98"/>
<feature type="coiled-coil region" evidence="1">
    <location>
        <begin position="736"/>
        <end position="763"/>
    </location>
</feature>
<dbReference type="Gene3D" id="3.40.50.300">
    <property type="entry name" value="P-loop containing nucleotide triphosphate hydrolases"/>
    <property type="match status" value="1"/>
</dbReference>
<dbReference type="InterPro" id="IPR014001">
    <property type="entry name" value="Helicase_ATP-bd"/>
</dbReference>
<dbReference type="GO" id="GO:0003677">
    <property type="term" value="F:DNA binding"/>
    <property type="evidence" value="ECO:0007669"/>
    <property type="project" value="InterPro"/>
</dbReference>
<feature type="compositionally biased region" description="Basic residues" evidence="2">
    <location>
        <begin position="1130"/>
        <end position="1140"/>
    </location>
</feature>
<feature type="region of interest" description="Disordered" evidence="2">
    <location>
        <begin position="123"/>
        <end position="161"/>
    </location>
</feature>
<dbReference type="SUPFAM" id="SSF52540">
    <property type="entry name" value="P-loop containing nucleoside triphosphate hydrolases"/>
    <property type="match status" value="1"/>
</dbReference>
<dbReference type="PROSITE" id="PS51192">
    <property type="entry name" value="HELICASE_ATP_BIND_1"/>
    <property type="match status" value="1"/>
</dbReference>
<evidence type="ECO:0000256" key="2">
    <source>
        <dbReference type="SAM" id="MobiDB-lite"/>
    </source>
</evidence>
<name>A0A6C0DP98_9ZZZZ</name>
<proteinExistence type="predicted"/>
<evidence type="ECO:0000259" key="3">
    <source>
        <dbReference type="PROSITE" id="PS51192"/>
    </source>
</evidence>
<organism evidence="4">
    <name type="scientific">viral metagenome</name>
    <dbReference type="NCBI Taxonomy" id="1070528"/>
    <lineage>
        <taxon>unclassified sequences</taxon>
        <taxon>metagenomes</taxon>
        <taxon>organismal metagenomes</taxon>
    </lineage>
</organism>
<feature type="region of interest" description="Disordered" evidence="2">
    <location>
        <begin position="1048"/>
        <end position="1140"/>
    </location>
</feature>
<sequence>MEQINASEDLENLIHEDASIVFNPDCVRKKSNISKSKKEYQIDSPHFSPEILLNDMETHSPKLVALLNKIDEVDREDRRKYGKAFKHFIYSDLKSSSSGAKLLASALEAKGFDCGYNAPLLNPDSHKTQKPVSKSGDDSDDDEDDVDESDDESASSNKRPKKKAEKVWGKIAVKSEEELFRTPYNNFFLLTSRGVFEQSITVKLKKEILGIFNKRPDNIDGKQCRFIIMDSGYKEGIDLFDIKYIHIFEPSLVMADQKQIIGRGTRTCGQKGLDFHPRRGWTLDVFIYDLSIPDELKSSFMDSKTAMELYMKSMNLNFRIIKFADELEKVCVLGSVDYDLNKNIHTFSIPSDDDNTDEEQSQFVYNGGAGIQKKLRIKNLESTAVPQQEIVLPNGIVIGQQPENRMGYAETRHHIAEHFNEFQWEKIKMENLCETEKKGETVGGSQPQLMKYNPTQNFIRHYFTPENPLKGILLWHSVGTGKTCTAIATASSHYERQGYTILWVTRSTLKSDIWKNMFEQVCSETIREKIINENLEIPADNKTRMRLLSKAWSIRPMSYKQFSNLVSKKNDLYKALVKKNGEVDPLHKTLLIIDEAHKLYGGDLSSLERPDMPEFHKAVMNSYQISGKDSVKLLMMTATPITDSPMEMMQLLNLCKLPEEQFPVDFDSFSTEYLDDNGGFSKEGREKYLDQIAGHISYLNREKDARQFAQPVIHDIQAPITENISEIKKMDKGFAKEQFNAEVIELQKQLDEEEKEISEDLKTVDKATFNELKDQCKEETIPKIKTKCNKLVREHVRKLIKDIKAELTEIKNNIKKTRKEIQNRKQLKIEALANITENKKDSPEEFEKFKQTSYYTLKSKCGKKINSISELRKSLGENPIFVGLDNEINRLEELIVQQKQSLTNNMASYQKRIDEIKKLFKIYDLNTLEKQVVRSTLKSERIKMRKINRSTTKKVNQNIRGFNDQIKDLKRERESEYKELRKTIKNRIKVEKKIEAQNRKETNAVKKALRKQADFREEIKDEKIKGLITNAANEIKSELTEEKERLEGVKKEKEAEKMNKKIAKEELRRTKKAAKQHEQLQKKAQRNAEKEELRKTKKAAKDAEKHQKNLQKEELRRTKKAAREEEQRQKKLNKTRKVKS</sequence>
<feature type="domain" description="Helicase ATP-binding" evidence="3">
    <location>
        <begin position="463"/>
        <end position="658"/>
    </location>
</feature>